<organism evidence="1 2">
    <name type="scientific">Trichocladium antarcticum</name>
    <dbReference type="NCBI Taxonomy" id="1450529"/>
    <lineage>
        <taxon>Eukaryota</taxon>
        <taxon>Fungi</taxon>
        <taxon>Dikarya</taxon>
        <taxon>Ascomycota</taxon>
        <taxon>Pezizomycotina</taxon>
        <taxon>Sordariomycetes</taxon>
        <taxon>Sordariomycetidae</taxon>
        <taxon>Sordariales</taxon>
        <taxon>Chaetomiaceae</taxon>
        <taxon>Trichocladium</taxon>
    </lineage>
</organism>
<sequence length="162" mass="18029">MYIPLQRKTTSSRLIICKHRHKPTTPGKTPLGLAGANPPIWSFAESVPAGPVVLSRLTSAHKSFNRGIGWVERLQKPRWNACHRHPQQKSGRVPADCQPGPPTVALQHTPRRDAVWYPMNLVTSPKKGTWSSGHMDEGDTRPSFARQCFPIGPFQPVQAKTQ</sequence>
<dbReference type="Proteomes" id="UP001304895">
    <property type="component" value="Unassembled WGS sequence"/>
</dbReference>
<gene>
    <name evidence="1" type="ORF">BT67DRAFT_439266</name>
</gene>
<evidence type="ECO:0000313" key="1">
    <source>
        <dbReference type="EMBL" id="KAK4138051.1"/>
    </source>
</evidence>
<protein>
    <submittedName>
        <fullName evidence="1">Uncharacterized protein</fullName>
    </submittedName>
</protein>
<comment type="caution">
    <text evidence="1">The sequence shown here is derived from an EMBL/GenBank/DDBJ whole genome shotgun (WGS) entry which is preliminary data.</text>
</comment>
<proteinExistence type="predicted"/>
<dbReference type="EMBL" id="MU853402">
    <property type="protein sequence ID" value="KAK4138051.1"/>
    <property type="molecule type" value="Genomic_DNA"/>
</dbReference>
<name>A0AAN6ZHU8_9PEZI</name>
<reference evidence="1" key="2">
    <citation type="submission" date="2023-05" db="EMBL/GenBank/DDBJ databases">
        <authorList>
            <consortium name="Lawrence Berkeley National Laboratory"/>
            <person name="Steindorff A."/>
            <person name="Hensen N."/>
            <person name="Bonometti L."/>
            <person name="Westerberg I."/>
            <person name="Brannstrom I.O."/>
            <person name="Guillou S."/>
            <person name="Cros-Aarteil S."/>
            <person name="Calhoun S."/>
            <person name="Haridas S."/>
            <person name="Kuo A."/>
            <person name="Mondo S."/>
            <person name="Pangilinan J."/>
            <person name="Riley R."/>
            <person name="Labutti K."/>
            <person name="Andreopoulos B."/>
            <person name="Lipzen A."/>
            <person name="Chen C."/>
            <person name="Yanf M."/>
            <person name="Daum C."/>
            <person name="Ng V."/>
            <person name="Clum A."/>
            <person name="Ohm R."/>
            <person name="Martin F."/>
            <person name="Silar P."/>
            <person name="Natvig D."/>
            <person name="Lalanne C."/>
            <person name="Gautier V."/>
            <person name="Ament-Velasquez S.L."/>
            <person name="Kruys A."/>
            <person name="Hutchinson M.I."/>
            <person name="Powell A.J."/>
            <person name="Barry K."/>
            <person name="Miller A.N."/>
            <person name="Grigoriev I.V."/>
            <person name="Debuchy R."/>
            <person name="Gladieux P."/>
            <person name="Thoren M.H."/>
            <person name="Johannesson H."/>
        </authorList>
    </citation>
    <scope>NUCLEOTIDE SEQUENCE</scope>
    <source>
        <strain evidence="1">CBS 123565</strain>
    </source>
</reference>
<evidence type="ECO:0000313" key="2">
    <source>
        <dbReference type="Proteomes" id="UP001304895"/>
    </source>
</evidence>
<dbReference type="AlphaFoldDB" id="A0AAN6ZHU8"/>
<reference evidence="1" key="1">
    <citation type="journal article" date="2023" name="Mol. Phylogenet. Evol.">
        <title>Genome-scale phylogeny and comparative genomics of the fungal order Sordariales.</title>
        <authorList>
            <person name="Hensen N."/>
            <person name="Bonometti L."/>
            <person name="Westerberg I."/>
            <person name="Brannstrom I.O."/>
            <person name="Guillou S."/>
            <person name="Cros-Aarteil S."/>
            <person name="Calhoun S."/>
            <person name="Haridas S."/>
            <person name="Kuo A."/>
            <person name="Mondo S."/>
            <person name="Pangilinan J."/>
            <person name="Riley R."/>
            <person name="LaButti K."/>
            <person name="Andreopoulos B."/>
            <person name="Lipzen A."/>
            <person name="Chen C."/>
            <person name="Yan M."/>
            <person name="Daum C."/>
            <person name="Ng V."/>
            <person name="Clum A."/>
            <person name="Steindorff A."/>
            <person name="Ohm R.A."/>
            <person name="Martin F."/>
            <person name="Silar P."/>
            <person name="Natvig D.O."/>
            <person name="Lalanne C."/>
            <person name="Gautier V."/>
            <person name="Ament-Velasquez S.L."/>
            <person name="Kruys A."/>
            <person name="Hutchinson M.I."/>
            <person name="Powell A.J."/>
            <person name="Barry K."/>
            <person name="Miller A.N."/>
            <person name="Grigoriev I.V."/>
            <person name="Debuchy R."/>
            <person name="Gladieux P."/>
            <person name="Hiltunen Thoren M."/>
            <person name="Johannesson H."/>
        </authorList>
    </citation>
    <scope>NUCLEOTIDE SEQUENCE</scope>
    <source>
        <strain evidence="1">CBS 123565</strain>
    </source>
</reference>
<accession>A0AAN6ZHU8</accession>
<keyword evidence="2" id="KW-1185">Reference proteome</keyword>